<dbReference type="EMBL" id="MN739130">
    <property type="protein sequence ID" value="QHS90166.1"/>
    <property type="molecule type" value="Genomic_DNA"/>
</dbReference>
<accession>A0A6C0BDI1</accession>
<sequence>MPTFLEELDNCLIDDILNMLYGYYLDIGKTIKINNIKYTVLDTINIKVGSEFKNDKIMICLLYGNILIVGVDSPYIFKIKDDDGNFNSIVILPKKIVFEQ</sequence>
<evidence type="ECO:0000313" key="1">
    <source>
        <dbReference type="EMBL" id="QHS90166.1"/>
    </source>
</evidence>
<protein>
    <submittedName>
        <fullName evidence="1">Uncharacterized protein</fullName>
    </submittedName>
</protein>
<name>A0A6C0BDI1_9ZZZZ</name>
<reference evidence="1" key="1">
    <citation type="journal article" date="2020" name="Nature">
        <title>Giant virus diversity and host interactions through global metagenomics.</title>
        <authorList>
            <person name="Schulz F."/>
            <person name="Roux S."/>
            <person name="Paez-Espino D."/>
            <person name="Jungbluth S."/>
            <person name="Walsh D.A."/>
            <person name="Denef V.J."/>
            <person name="McMahon K.D."/>
            <person name="Konstantinidis K.T."/>
            <person name="Eloe-Fadrosh E.A."/>
            <person name="Kyrpides N.C."/>
            <person name="Woyke T."/>
        </authorList>
    </citation>
    <scope>NUCLEOTIDE SEQUENCE</scope>
    <source>
        <strain evidence="1">GVMAG-M-3300010160-60</strain>
    </source>
</reference>
<organism evidence="1">
    <name type="scientific">viral metagenome</name>
    <dbReference type="NCBI Taxonomy" id="1070528"/>
    <lineage>
        <taxon>unclassified sequences</taxon>
        <taxon>metagenomes</taxon>
        <taxon>organismal metagenomes</taxon>
    </lineage>
</organism>
<dbReference type="AlphaFoldDB" id="A0A6C0BDI1"/>
<proteinExistence type="predicted"/>